<dbReference type="Proteomes" id="UP000762676">
    <property type="component" value="Unassembled WGS sequence"/>
</dbReference>
<feature type="region of interest" description="Disordered" evidence="6">
    <location>
        <begin position="543"/>
        <end position="564"/>
    </location>
</feature>
<sequence length="613" mass="68150">MAGRPTVICYICGREFGSKSISIHEPQCLKKWKNENSQLPHGQRRPPPVKPQILPSIGGSNKADNDRFNEMAWQAAQANLAECDNCGRTFQPDRLQIHLRSCKPGKPLKPLIQNTNNINAKTDSSNSRPGTATLMSPQILKLDRQTDNDVQQPGPNYRPKSGKHSNRPISAKGRTRPNLSLSQGVQHSLQASGQNSGNVQTNGYHNQERKNQQHSEINVNHSENKENGMVREKTFTAPEQKGPPKVKRGPPGSNFVFCYICGRQFTKASIGIHEPQCLQKWKIENSKLPKEHRRPLPKKPEVIQTGGKYDIEAANEAAWQASQANLVPCPNCARTFNPDRLAVHLRACRPKTGGAPNANTNNSSNSSESIANTKKTMSSAPQGPRTVICYICGREFGTKSISIHEPQCLEKWKVQNNQLPKEQRRPLPKKPEIVGTGSMNREQMNEAAYQSAQSQLVPCPNCGRTFAPDRLVVHQRACKPKASTSKAALSETRESPPAKPPPAVRRPPTVICYICGREFGSKSISIHEPQCLQKWHNENDRLPKEMRRPEPKKPEVRSIAGSKTGTYDLDAANEAAYKSAQDNLCPCPTCGRTFLPDRLIVHQKSCRPKPPRE</sequence>
<dbReference type="PANTHER" id="PTHR13555:SF66">
    <property type="entry name" value="ZINC FINGER PROTEIN 474"/>
    <property type="match status" value="1"/>
</dbReference>
<evidence type="ECO:0000256" key="5">
    <source>
        <dbReference type="PROSITE-ProRule" id="PRU01371"/>
    </source>
</evidence>
<organism evidence="8 9">
    <name type="scientific">Elysia marginata</name>
    <dbReference type="NCBI Taxonomy" id="1093978"/>
    <lineage>
        <taxon>Eukaryota</taxon>
        <taxon>Metazoa</taxon>
        <taxon>Spiralia</taxon>
        <taxon>Lophotrochozoa</taxon>
        <taxon>Mollusca</taxon>
        <taxon>Gastropoda</taxon>
        <taxon>Heterobranchia</taxon>
        <taxon>Euthyneura</taxon>
        <taxon>Panpulmonata</taxon>
        <taxon>Sacoglossa</taxon>
        <taxon>Placobranchoidea</taxon>
        <taxon>Plakobranchidae</taxon>
        <taxon>Elysia</taxon>
    </lineage>
</organism>
<evidence type="ECO:0000259" key="7">
    <source>
        <dbReference type="PROSITE" id="PS52027"/>
    </source>
</evidence>
<dbReference type="Pfam" id="PF13913">
    <property type="entry name" value="zf-C2HC_2"/>
    <property type="match status" value="8"/>
</dbReference>
<comment type="caution">
    <text evidence="8">The sequence shown here is derived from an EMBL/GenBank/DDBJ whole genome shotgun (WGS) entry which is preliminary data.</text>
</comment>
<feature type="domain" description="C2HC/C3H-type" evidence="7">
    <location>
        <begin position="5"/>
        <end position="34"/>
    </location>
</feature>
<keyword evidence="3 5" id="KW-0863">Zinc-finger</keyword>
<dbReference type="PROSITE" id="PS52027">
    <property type="entry name" value="ZF_C2HC_C3H"/>
    <property type="match status" value="8"/>
</dbReference>
<feature type="compositionally biased region" description="Basic and acidic residues" evidence="6">
    <location>
        <begin position="543"/>
        <end position="556"/>
    </location>
</feature>
<evidence type="ECO:0000256" key="2">
    <source>
        <dbReference type="ARBA" id="ARBA00022737"/>
    </source>
</evidence>
<dbReference type="AlphaFoldDB" id="A0AAV4G1W8"/>
<feature type="domain" description="C2HC/C3H-type" evidence="7">
    <location>
        <begin position="583"/>
        <end position="612"/>
    </location>
</feature>
<evidence type="ECO:0000256" key="3">
    <source>
        <dbReference type="ARBA" id="ARBA00022771"/>
    </source>
</evidence>
<evidence type="ECO:0000256" key="4">
    <source>
        <dbReference type="ARBA" id="ARBA00022833"/>
    </source>
</evidence>
<feature type="domain" description="C2HC/C3H-type" evidence="7">
    <location>
        <begin position="455"/>
        <end position="484"/>
    </location>
</feature>
<evidence type="ECO:0000313" key="8">
    <source>
        <dbReference type="EMBL" id="GFR79573.1"/>
    </source>
</evidence>
<feature type="compositionally biased region" description="Polar residues" evidence="6">
    <location>
        <begin position="177"/>
        <end position="205"/>
    </location>
</feature>
<evidence type="ECO:0000313" key="9">
    <source>
        <dbReference type="Proteomes" id="UP000762676"/>
    </source>
</evidence>
<dbReference type="InterPro" id="IPR049899">
    <property type="entry name" value="Znf_C2HC_C3H"/>
</dbReference>
<feature type="region of interest" description="Disordered" evidence="6">
    <location>
        <begin position="104"/>
        <end position="230"/>
    </location>
</feature>
<keyword evidence="2" id="KW-0677">Repeat</keyword>
<feature type="domain" description="C2HC/C3H-type" evidence="7">
    <location>
        <begin position="508"/>
        <end position="537"/>
    </location>
</feature>
<dbReference type="GO" id="GO:0008270">
    <property type="term" value="F:zinc ion binding"/>
    <property type="evidence" value="ECO:0007669"/>
    <property type="project" value="UniProtKB-KW"/>
</dbReference>
<keyword evidence="1" id="KW-0479">Metal-binding</keyword>
<keyword evidence="9" id="KW-1185">Reference proteome</keyword>
<evidence type="ECO:0000256" key="6">
    <source>
        <dbReference type="SAM" id="MobiDB-lite"/>
    </source>
</evidence>
<accession>A0AAV4G1W8</accession>
<protein>
    <submittedName>
        <fullName evidence="8">Zinc finger protein 474-like</fullName>
    </submittedName>
</protein>
<feature type="compositionally biased region" description="Low complexity" evidence="6">
    <location>
        <begin position="357"/>
        <end position="373"/>
    </location>
</feature>
<feature type="domain" description="C2HC/C3H-type" evidence="7">
    <location>
        <begin position="254"/>
        <end position="283"/>
    </location>
</feature>
<feature type="region of interest" description="Disordered" evidence="6">
    <location>
        <begin position="482"/>
        <end position="504"/>
    </location>
</feature>
<proteinExistence type="predicted"/>
<feature type="compositionally biased region" description="Polar residues" evidence="6">
    <location>
        <begin position="112"/>
        <end position="136"/>
    </location>
</feature>
<feature type="domain" description="C2HC/C3H-type" evidence="7">
    <location>
        <begin position="79"/>
        <end position="108"/>
    </location>
</feature>
<dbReference type="Gene3D" id="3.30.160.60">
    <property type="entry name" value="Classic Zinc Finger"/>
    <property type="match status" value="8"/>
</dbReference>
<name>A0AAV4G1W8_9GAST</name>
<keyword evidence="4" id="KW-0862">Zinc</keyword>
<dbReference type="EMBL" id="BMAT01004750">
    <property type="protein sequence ID" value="GFR79573.1"/>
    <property type="molecule type" value="Genomic_DNA"/>
</dbReference>
<feature type="region of interest" description="Disordered" evidence="6">
    <location>
        <begin position="351"/>
        <end position="381"/>
    </location>
</feature>
<dbReference type="InterPro" id="IPR026319">
    <property type="entry name" value="ZC2HC1A/B-like"/>
</dbReference>
<dbReference type="FunFam" id="3.30.160.60:FF:001258">
    <property type="entry name" value="Uncharacterized protein TCIL3000_10_13860"/>
    <property type="match status" value="1"/>
</dbReference>
<reference evidence="8 9" key="1">
    <citation type="journal article" date="2021" name="Elife">
        <title>Chloroplast acquisition without the gene transfer in kleptoplastic sea slugs, Plakobranchus ocellatus.</title>
        <authorList>
            <person name="Maeda T."/>
            <person name="Takahashi S."/>
            <person name="Yoshida T."/>
            <person name="Shimamura S."/>
            <person name="Takaki Y."/>
            <person name="Nagai Y."/>
            <person name="Toyoda A."/>
            <person name="Suzuki Y."/>
            <person name="Arimoto A."/>
            <person name="Ishii H."/>
            <person name="Satoh N."/>
            <person name="Nishiyama T."/>
            <person name="Hasebe M."/>
            <person name="Maruyama T."/>
            <person name="Minagawa J."/>
            <person name="Obokata J."/>
            <person name="Shigenobu S."/>
        </authorList>
    </citation>
    <scope>NUCLEOTIDE SEQUENCE [LARGE SCALE GENOMIC DNA]</scope>
</reference>
<gene>
    <name evidence="8" type="ORF">ElyMa_002291700</name>
</gene>
<feature type="domain" description="C2HC/C3H-type" evidence="7">
    <location>
        <begin position="385"/>
        <end position="414"/>
    </location>
</feature>
<evidence type="ECO:0000256" key="1">
    <source>
        <dbReference type="ARBA" id="ARBA00022723"/>
    </source>
</evidence>
<dbReference type="PANTHER" id="PTHR13555">
    <property type="entry name" value="C2H2 ZINC FINGER CGI-62-RELATED"/>
    <property type="match status" value="1"/>
</dbReference>
<feature type="domain" description="C2HC/C3H-type" evidence="7">
    <location>
        <begin position="325"/>
        <end position="354"/>
    </location>
</feature>